<dbReference type="RefSeq" id="WP_263073118.1">
    <property type="nucleotide sequence ID" value="NZ_JAOUSF010000003.1"/>
</dbReference>
<dbReference type="Proteomes" id="UP001209318">
    <property type="component" value="Unassembled WGS sequence"/>
</dbReference>
<evidence type="ECO:0000313" key="2">
    <source>
        <dbReference type="Proteomes" id="UP001209318"/>
    </source>
</evidence>
<keyword evidence="2" id="KW-1185">Reference proteome</keyword>
<protein>
    <submittedName>
        <fullName evidence="1">Uncharacterized protein</fullName>
    </submittedName>
</protein>
<evidence type="ECO:0000313" key="1">
    <source>
        <dbReference type="EMBL" id="MCU9613881.1"/>
    </source>
</evidence>
<name>A0AAE3IUZ3_9BACI</name>
<gene>
    <name evidence="1" type="ORF">OEV98_09945</name>
</gene>
<dbReference type="AlphaFoldDB" id="A0AAE3IUZ3"/>
<dbReference type="EMBL" id="JAOUSF010000003">
    <property type="protein sequence ID" value="MCU9613881.1"/>
    <property type="molecule type" value="Genomic_DNA"/>
</dbReference>
<organism evidence="1 2">
    <name type="scientific">Perspicuibacillus lycopersici</name>
    <dbReference type="NCBI Taxonomy" id="1325689"/>
    <lineage>
        <taxon>Bacteria</taxon>
        <taxon>Bacillati</taxon>
        <taxon>Bacillota</taxon>
        <taxon>Bacilli</taxon>
        <taxon>Bacillales</taxon>
        <taxon>Bacillaceae</taxon>
        <taxon>Perspicuibacillus</taxon>
    </lineage>
</organism>
<reference evidence="1" key="1">
    <citation type="submission" date="2022-10" db="EMBL/GenBank/DDBJ databases">
        <title>Description of Fervidibacillus gen. nov. in the family Fervidibacillaceae fam. nov. with two species, Fervidibacillus albus sp. nov., and Fervidibacillus halotolerans sp. nov., isolated from tidal flat sediments.</title>
        <authorList>
            <person name="Kwon K.K."/>
            <person name="Yang S.-H."/>
        </authorList>
    </citation>
    <scope>NUCLEOTIDE SEQUENCE</scope>
    <source>
        <strain evidence="1">JCM 19140</strain>
    </source>
</reference>
<proteinExistence type="predicted"/>
<comment type="caution">
    <text evidence="1">The sequence shown here is derived from an EMBL/GenBank/DDBJ whole genome shotgun (WGS) entry which is preliminary data.</text>
</comment>
<accession>A0AAE3IUZ3</accession>
<sequence>MNKPIGVVNGNKEQANLGDVISMNHYIFVNNEMKTINIGEETFLLNHLLHINIYPQCVKENMLLIKFDIQNLANHDVPIRILVENYLHAETNNYAFVSPKNEVLFLTDREQLYLTSGIIQEKSIYQYGILKMKTSLATICNGSIPFCPIGSGEVATVYSLEQVIKPKEKIHAYTWVLSSNSLVESDLLNWDNQLKSRLAFL</sequence>